<dbReference type="AlphaFoldDB" id="A0A0H2ZK94"/>
<evidence type="ECO:0000313" key="3">
    <source>
        <dbReference type="Proteomes" id="UP000000653"/>
    </source>
</evidence>
<dbReference type="InterPro" id="IPR001845">
    <property type="entry name" value="HTH_ArsR_DNA-bd_dom"/>
</dbReference>
<dbReference type="InterPro" id="IPR036390">
    <property type="entry name" value="WH_DNA-bd_sf"/>
</dbReference>
<dbReference type="GO" id="GO:0032791">
    <property type="term" value="F:lead ion binding"/>
    <property type="evidence" value="ECO:0007669"/>
    <property type="project" value="TreeGrafter"/>
</dbReference>
<gene>
    <name evidence="2" type="ordered locus">PA14_03630</name>
</gene>
<dbReference type="GO" id="GO:0097063">
    <property type="term" value="F:cadmium ion sensor activity"/>
    <property type="evidence" value="ECO:0007669"/>
    <property type="project" value="TreeGrafter"/>
</dbReference>
<dbReference type="GO" id="GO:0003677">
    <property type="term" value="F:DNA binding"/>
    <property type="evidence" value="ECO:0007669"/>
    <property type="project" value="TreeGrafter"/>
</dbReference>
<dbReference type="PANTHER" id="PTHR39168:SF1">
    <property type="entry name" value="TRANSCRIPTIONAL REGULATORY PROTEIN"/>
    <property type="match status" value="1"/>
</dbReference>
<dbReference type="PANTHER" id="PTHR39168">
    <property type="entry name" value="TRANSCRIPTIONAL REGULATOR-RELATED"/>
    <property type="match status" value="1"/>
</dbReference>
<dbReference type="InterPro" id="IPR011991">
    <property type="entry name" value="ArsR-like_HTH"/>
</dbReference>
<dbReference type="SUPFAM" id="SSF46785">
    <property type="entry name" value="Winged helix' DNA-binding domain"/>
    <property type="match status" value="1"/>
</dbReference>
<evidence type="ECO:0000313" key="2">
    <source>
        <dbReference type="EMBL" id="ABJ15242.1"/>
    </source>
</evidence>
<dbReference type="SMART" id="SM00418">
    <property type="entry name" value="HTH_ARSR"/>
    <property type="match status" value="1"/>
</dbReference>
<dbReference type="EMBL" id="CP000438">
    <property type="protein sequence ID" value="ABJ15242.1"/>
    <property type="molecule type" value="Genomic_DNA"/>
</dbReference>
<name>A0A0H2ZK94_PSEAB</name>
<dbReference type="Gene3D" id="1.10.10.10">
    <property type="entry name" value="Winged helix-like DNA-binding domain superfamily/Winged helix DNA-binding domain"/>
    <property type="match status" value="1"/>
</dbReference>
<feature type="domain" description="HTH arsR-type" evidence="1">
    <location>
        <begin position="1"/>
        <end position="94"/>
    </location>
</feature>
<dbReference type="InterPro" id="IPR052543">
    <property type="entry name" value="HTH_Metal-responsive_Reg"/>
</dbReference>
<protein>
    <submittedName>
        <fullName evidence="2">Putative transcriptional regulator, ArsR family</fullName>
    </submittedName>
</protein>
<dbReference type="KEGG" id="pau:PA14_03630"/>
<sequence length="232" mass="24450">MQFNPGFSSLAALLADPGRAQMIWALMDGSARPASELALLAGVSPSSASGHLGRLVEGGVLSLEARGRNRFYRLAGPEVGQAVEALASASLALQPQRRSLPPSHGTPSALREARTCYDHLAGELAVGVFARMLDAGWIEQEGRTLRLSATGEAGLAGLGIDLAEVRRRRRQFACACPDWSERKPHLGGALGAALLEACLRQGWLRPQDGSRALQVSPKGRAGLRGLAERTAG</sequence>
<evidence type="ECO:0000259" key="1">
    <source>
        <dbReference type="PROSITE" id="PS50987"/>
    </source>
</evidence>
<organism evidence="2 3">
    <name type="scientific">Pseudomonas aeruginosa (strain UCBPP-PA14)</name>
    <dbReference type="NCBI Taxonomy" id="208963"/>
    <lineage>
        <taxon>Bacteria</taxon>
        <taxon>Pseudomonadati</taxon>
        <taxon>Pseudomonadota</taxon>
        <taxon>Gammaproteobacteria</taxon>
        <taxon>Pseudomonadales</taxon>
        <taxon>Pseudomonadaceae</taxon>
        <taxon>Pseudomonas</taxon>
    </lineage>
</organism>
<dbReference type="InterPro" id="IPR036388">
    <property type="entry name" value="WH-like_DNA-bd_sf"/>
</dbReference>
<dbReference type="BioCyc" id="PAER208963:G1G74-306-MONOMER"/>
<dbReference type="HOGENOM" id="CLU_077964_0_1_6"/>
<dbReference type="PROSITE" id="PS50987">
    <property type="entry name" value="HTH_ARSR_2"/>
    <property type="match status" value="1"/>
</dbReference>
<reference evidence="2 3" key="1">
    <citation type="journal article" date="2006" name="Genome Biol.">
        <title>Genomic analysis reveals that Pseudomonas aeruginosa virulence is combinatorial.</title>
        <authorList>
            <person name="Lee D.G."/>
            <person name="Urbach J.M."/>
            <person name="Wu G."/>
            <person name="Liberati N.T."/>
            <person name="Feinbaum R.L."/>
            <person name="Miyata S."/>
            <person name="Diggins L.T."/>
            <person name="He J."/>
            <person name="Saucier M."/>
            <person name="Deziel E."/>
            <person name="Friedman L."/>
            <person name="Li L."/>
            <person name="Grills G."/>
            <person name="Montgomery K."/>
            <person name="Kucherlapati R."/>
            <person name="Rahme L.G."/>
            <person name="Ausubel F.M."/>
        </authorList>
    </citation>
    <scope>NUCLEOTIDE SEQUENCE [LARGE SCALE GENOMIC DNA]</scope>
    <source>
        <strain evidence="2 3">UCBPP-PA14</strain>
    </source>
</reference>
<dbReference type="CDD" id="cd00090">
    <property type="entry name" value="HTH_ARSR"/>
    <property type="match status" value="1"/>
</dbReference>
<dbReference type="RefSeq" id="WP_003137212.1">
    <property type="nucleotide sequence ID" value="NC_008463.1"/>
</dbReference>
<dbReference type="GO" id="GO:0046686">
    <property type="term" value="P:response to cadmium ion"/>
    <property type="evidence" value="ECO:0007669"/>
    <property type="project" value="TreeGrafter"/>
</dbReference>
<dbReference type="GO" id="GO:0003700">
    <property type="term" value="F:DNA-binding transcription factor activity"/>
    <property type="evidence" value="ECO:0007669"/>
    <property type="project" value="InterPro"/>
</dbReference>
<dbReference type="PRINTS" id="PR00778">
    <property type="entry name" value="HTHARSR"/>
</dbReference>
<proteinExistence type="predicted"/>
<dbReference type="GO" id="GO:0010288">
    <property type="term" value="P:response to lead ion"/>
    <property type="evidence" value="ECO:0007669"/>
    <property type="project" value="TreeGrafter"/>
</dbReference>
<dbReference type="Proteomes" id="UP000000653">
    <property type="component" value="Chromosome"/>
</dbReference>
<accession>A0A0H2ZK94</accession>